<protein>
    <submittedName>
        <fullName evidence="1">Putative RNA recognition motif aka RRM</fullName>
    </submittedName>
</protein>
<gene>
    <name evidence="1" type="ORF">EU91_0684</name>
</gene>
<dbReference type="STRING" id="59925.EU91_0684"/>
<dbReference type="AlphaFoldDB" id="A0A0A1ZDL7"/>
<comment type="caution">
    <text evidence="1">The sequence shown here is derived from an EMBL/GenBank/DDBJ whole genome shotgun (WGS) entry which is preliminary data.</text>
</comment>
<dbReference type="Proteomes" id="UP000030598">
    <property type="component" value="Unassembled WGS sequence"/>
</dbReference>
<organism evidence="1 2">
    <name type="scientific">Prochlorococcus marinus str. GP2</name>
    <dbReference type="NCBI Taxonomy" id="59925"/>
    <lineage>
        <taxon>Bacteria</taxon>
        <taxon>Bacillati</taxon>
        <taxon>Cyanobacteriota</taxon>
        <taxon>Cyanophyceae</taxon>
        <taxon>Synechococcales</taxon>
        <taxon>Prochlorococcaceae</taxon>
        <taxon>Prochlorococcus</taxon>
    </lineage>
</organism>
<dbReference type="EMBL" id="JNAH01000004">
    <property type="protein sequence ID" value="KGF87652.1"/>
    <property type="molecule type" value="Genomic_DNA"/>
</dbReference>
<dbReference type="eggNOG" id="ENOG5030NS0">
    <property type="taxonomic scope" value="Bacteria"/>
</dbReference>
<evidence type="ECO:0000313" key="1">
    <source>
        <dbReference type="EMBL" id="KGF87652.1"/>
    </source>
</evidence>
<dbReference type="RefSeq" id="WP_032524217.1">
    <property type="nucleotide sequence ID" value="NZ_CP138934.1"/>
</dbReference>
<dbReference type="OrthoDB" id="542185at2"/>
<name>A0A0A1ZDL7_PROMR</name>
<proteinExistence type="predicted"/>
<evidence type="ECO:0000313" key="2">
    <source>
        <dbReference type="Proteomes" id="UP000030598"/>
    </source>
</evidence>
<reference evidence="2" key="1">
    <citation type="journal article" date="2014" name="Sci. Data">
        <title>Genomes of diverse isolates of the marine cyanobacterium Prochlorococcus.</title>
        <authorList>
            <person name="Biller S."/>
            <person name="Berube P."/>
            <person name="Thompson J."/>
            <person name="Kelly L."/>
            <person name="Roggensack S."/>
            <person name="Awad L."/>
            <person name="Roache-Johnson K."/>
            <person name="Ding H."/>
            <person name="Giovannoni S.J."/>
            <person name="Moore L.R."/>
            <person name="Chisholm S.W."/>
        </authorList>
    </citation>
    <scope>NUCLEOTIDE SEQUENCE [LARGE SCALE GENOMIC DNA]</scope>
    <source>
        <strain evidence="2">GP2</strain>
    </source>
</reference>
<accession>A0A0A1ZDL7</accession>
<sequence>MTLSLNIGNLFNDSSSHALVDELKKRTLEADILEFEEKFNSKNEKNLHIYICRFLKNRSISRGVASKWLITIIKNKESKIEALQKLKN</sequence>